<name>A0A0C5VC22_9GAMM</name>
<evidence type="ECO:0000313" key="3">
    <source>
        <dbReference type="Proteomes" id="UP000032266"/>
    </source>
</evidence>
<accession>A0A0C5VC22</accession>
<keyword evidence="1" id="KW-1133">Transmembrane helix</keyword>
<sequence length="256" mass="29560">MQMYIATEQECRAVTADLQEAPPDTDFDTFKLTKNPQGPMPIEQMNQICDGYHLGYMGIAGSRLKLGGIDLVCFMIAGIMAFGVVTAGMTEGNNAFPWLNDEYGWFMWCIWIAGFFFFFLALWVRQLAKKDGFSYIIFSREYGTVTFPKVETDESLTVLFEDVELSVFRTIHTMGTHQWHTIIRTKTCRPGHRPRKEGISLYGSNKEEFQQEWNMIARFMDPTLSMPACLHTAITEYQKQEKDVWGETFSKPRTHY</sequence>
<feature type="transmembrane region" description="Helical" evidence="1">
    <location>
        <begin position="105"/>
        <end position="124"/>
    </location>
</feature>
<dbReference type="EMBL" id="CP007142">
    <property type="protein sequence ID" value="AJQ92062.1"/>
    <property type="molecule type" value="Genomic_DNA"/>
</dbReference>
<dbReference type="STRING" id="1445510.YC6258_00006"/>
<dbReference type="HOGENOM" id="CLU_094915_0_0_6"/>
<feature type="transmembrane region" description="Helical" evidence="1">
    <location>
        <begin position="66"/>
        <end position="85"/>
    </location>
</feature>
<gene>
    <name evidence="2" type="ORF">YC6258_00006</name>
</gene>
<keyword evidence="1" id="KW-0812">Transmembrane</keyword>
<keyword evidence="3" id="KW-1185">Reference proteome</keyword>
<organism evidence="2 3">
    <name type="scientific">Gynuella sunshinyii YC6258</name>
    <dbReference type="NCBI Taxonomy" id="1445510"/>
    <lineage>
        <taxon>Bacteria</taxon>
        <taxon>Pseudomonadati</taxon>
        <taxon>Pseudomonadota</taxon>
        <taxon>Gammaproteobacteria</taxon>
        <taxon>Oceanospirillales</taxon>
        <taxon>Saccharospirillaceae</taxon>
        <taxon>Gynuella</taxon>
    </lineage>
</organism>
<keyword evidence="1" id="KW-0472">Membrane</keyword>
<dbReference type="AlphaFoldDB" id="A0A0C5VC22"/>
<evidence type="ECO:0000256" key="1">
    <source>
        <dbReference type="SAM" id="Phobius"/>
    </source>
</evidence>
<dbReference type="OrthoDB" id="6098773at2"/>
<protein>
    <submittedName>
        <fullName evidence="2">Uncharacterized protein</fullName>
    </submittedName>
</protein>
<dbReference type="RefSeq" id="WP_044615235.1">
    <property type="nucleotide sequence ID" value="NZ_CP007142.1"/>
</dbReference>
<evidence type="ECO:0000313" key="2">
    <source>
        <dbReference type="EMBL" id="AJQ92062.1"/>
    </source>
</evidence>
<dbReference type="Proteomes" id="UP000032266">
    <property type="component" value="Chromosome"/>
</dbReference>
<reference evidence="2 3" key="1">
    <citation type="submission" date="2014-01" db="EMBL/GenBank/DDBJ databases">
        <title>Full genme sequencing of cellulolytic bacterium Gynuella sunshinyii YC6258T gen. nov., sp. nov.</title>
        <authorList>
            <person name="Khan H."/>
            <person name="Chung E.J."/>
            <person name="Chung Y.R."/>
        </authorList>
    </citation>
    <scope>NUCLEOTIDE SEQUENCE [LARGE SCALE GENOMIC DNA]</scope>
    <source>
        <strain evidence="2 3">YC6258</strain>
    </source>
</reference>
<dbReference type="KEGG" id="gsn:YC6258_00006"/>
<proteinExistence type="predicted"/>